<dbReference type="InterPro" id="IPR046341">
    <property type="entry name" value="SET_dom_sf"/>
</dbReference>
<name>A0A4Z0AB82_9AGAM</name>
<reference evidence="2 3" key="1">
    <citation type="submission" date="2019-02" db="EMBL/GenBank/DDBJ databases">
        <title>Genome sequencing of the rare red list fungi Hericium alpestre (H. flagellum).</title>
        <authorList>
            <person name="Buettner E."/>
            <person name="Kellner H."/>
        </authorList>
    </citation>
    <scope>NUCLEOTIDE SEQUENCE [LARGE SCALE GENOMIC DNA]</scope>
    <source>
        <strain evidence="2 3">DSM 108284</strain>
    </source>
</reference>
<dbReference type="InterPro" id="IPR001214">
    <property type="entry name" value="SET_dom"/>
</dbReference>
<dbReference type="PROSITE" id="PS50280">
    <property type="entry name" value="SET"/>
    <property type="match status" value="1"/>
</dbReference>
<dbReference type="EMBL" id="SFCI01000025">
    <property type="protein sequence ID" value="TFY83504.1"/>
    <property type="molecule type" value="Genomic_DNA"/>
</dbReference>
<evidence type="ECO:0000313" key="2">
    <source>
        <dbReference type="EMBL" id="TFY83504.1"/>
    </source>
</evidence>
<keyword evidence="3" id="KW-1185">Reference proteome</keyword>
<evidence type="ECO:0000313" key="3">
    <source>
        <dbReference type="Proteomes" id="UP000298061"/>
    </source>
</evidence>
<dbReference type="PANTHER" id="PTHR47332">
    <property type="entry name" value="SET DOMAIN-CONTAINING PROTEIN 5"/>
    <property type="match status" value="1"/>
</dbReference>
<dbReference type="CDD" id="cd20071">
    <property type="entry name" value="SET_SMYD"/>
    <property type="match status" value="1"/>
</dbReference>
<dbReference type="SUPFAM" id="SSF82199">
    <property type="entry name" value="SET domain"/>
    <property type="match status" value="1"/>
</dbReference>
<gene>
    <name evidence="2" type="ORF">EWM64_g520</name>
</gene>
<sequence length="261" mass="29611">MLRLLLARMEPEKQRTYRELANAHTTNRITPLLGVLRTNAIMLPEQVWRKTWPGNTSEDDEKLSGVCEVLSRINHSCRPNAVVDFHIPSFTYVLTAARTIPAGTEITRTYIENAEPAADRQLALRPYGFRCRCAACASPRVSDLRRWQIVKDACEPLPAVRAWMRDPALTDDHLIRVSKRVLQLGQEEGMEASAGFYGAHLLQLTLSYAALGERERYLEARERMLALGRCHHPLDGQLTGWLLPKVPEEQVVWGHRVPALD</sequence>
<proteinExistence type="predicted"/>
<comment type="caution">
    <text evidence="2">The sequence shown here is derived from an EMBL/GenBank/DDBJ whole genome shotgun (WGS) entry which is preliminary data.</text>
</comment>
<dbReference type="Gene3D" id="2.170.270.10">
    <property type="entry name" value="SET domain"/>
    <property type="match status" value="1"/>
</dbReference>
<dbReference type="STRING" id="135208.A0A4Z0AB82"/>
<dbReference type="Pfam" id="PF00856">
    <property type="entry name" value="SET"/>
    <property type="match status" value="1"/>
</dbReference>
<dbReference type="Proteomes" id="UP000298061">
    <property type="component" value="Unassembled WGS sequence"/>
</dbReference>
<feature type="domain" description="SET" evidence="1">
    <location>
        <begin position="2"/>
        <end position="111"/>
    </location>
</feature>
<dbReference type="OrthoDB" id="5945798at2759"/>
<organism evidence="2 3">
    <name type="scientific">Hericium alpestre</name>
    <dbReference type="NCBI Taxonomy" id="135208"/>
    <lineage>
        <taxon>Eukaryota</taxon>
        <taxon>Fungi</taxon>
        <taxon>Dikarya</taxon>
        <taxon>Basidiomycota</taxon>
        <taxon>Agaricomycotina</taxon>
        <taxon>Agaricomycetes</taxon>
        <taxon>Russulales</taxon>
        <taxon>Hericiaceae</taxon>
        <taxon>Hericium</taxon>
    </lineage>
</organism>
<accession>A0A4Z0AB82</accession>
<protein>
    <recommendedName>
        <fullName evidence="1">SET domain-containing protein</fullName>
    </recommendedName>
</protein>
<dbReference type="InterPro" id="IPR053185">
    <property type="entry name" value="SET_domain_protein"/>
</dbReference>
<dbReference type="PANTHER" id="PTHR47332:SF4">
    <property type="entry name" value="SET DOMAIN-CONTAINING PROTEIN 5"/>
    <property type="match status" value="1"/>
</dbReference>
<evidence type="ECO:0000259" key="1">
    <source>
        <dbReference type="PROSITE" id="PS50280"/>
    </source>
</evidence>
<dbReference type="AlphaFoldDB" id="A0A4Z0AB82"/>